<keyword evidence="2" id="KW-1185">Reference proteome</keyword>
<gene>
    <name evidence="1" type="ORF">SCF082_LOCUS36631</name>
</gene>
<dbReference type="EMBL" id="CAXAMM010036347">
    <property type="protein sequence ID" value="CAK9075690.1"/>
    <property type="molecule type" value="Genomic_DNA"/>
</dbReference>
<organism evidence="1 2">
    <name type="scientific">Durusdinium trenchii</name>
    <dbReference type="NCBI Taxonomy" id="1381693"/>
    <lineage>
        <taxon>Eukaryota</taxon>
        <taxon>Sar</taxon>
        <taxon>Alveolata</taxon>
        <taxon>Dinophyceae</taxon>
        <taxon>Suessiales</taxon>
        <taxon>Symbiodiniaceae</taxon>
        <taxon>Durusdinium</taxon>
    </lineage>
</organism>
<dbReference type="Proteomes" id="UP001642464">
    <property type="component" value="Unassembled WGS sequence"/>
</dbReference>
<protein>
    <submittedName>
        <fullName evidence="1">Uncharacterized protein</fullName>
    </submittedName>
</protein>
<name>A0ABP0PI33_9DINO</name>
<evidence type="ECO:0000313" key="2">
    <source>
        <dbReference type="Proteomes" id="UP001642464"/>
    </source>
</evidence>
<proteinExistence type="predicted"/>
<accession>A0ABP0PI33</accession>
<feature type="non-terminal residue" evidence="1">
    <location>
        <position position="1"/>
    </location>
</feature>
<sequence length="135" mass="14983">SWQPDLEYMAALPTLDSLAPAAGNSWYSQGPQGPTAWRGPMPTIPQMGAPQAYGTRPLYCPMPTDLSAVQASGQWRANGACLKGFTHSPERCKDRNIFKLRVCTQMLAEQHFGLFISTRVSWYTLFISCVSQVRL</sequence>
<evidence type="ECO:0000313" key="1">
    <source>
        <dbReference type="EMBL" id="CAK9075690.1"/>
    </source>
</evidence>
<reference evidence="1 2" key="1">
    <citation type="submission" date="2024-02" db="EMBL/GenBank/DDBJ databases">
        <authorList>
            <person name="Chen Y."/>
            <person name="Shah S."/>
            <person name="Dougan E. K."/>
            <person name="Thang M."/>
            <person name="Chan C."/>
        </authorList>
    </citation>
    <scope>NUCLEOTIDE SEQUENCE [LARGE SCALE GENOMIC DNA]</scope>
</reference>
<comment type="caution">
    <text evidence="1">The sequence shown here is derived from an EMBL/GenBank/DDBJ whole genome shotgun (WGS) entry which is preliminary data.</text>
</comment>